<sequence length="86" mass="9931">MSASTDREDAREAMRQIARVGSHVEINQFLTDLRNDPTRTIRVLTAVLRCTFRSRDKLPEWIPLFNHIKTTFPELADDYLVGLSVD</sequence>
<evidence type="ECO:0000313" key="1">
    <source>
        <dbReference type="EMBL" id="CAD5236015.1"/>
    </source>
</evidence>
<evidence type="ECO:0000313" key="2">
    <source>
        <dbReference type="Proteomes" id="UP000596247"/>
    </source>
</evidence>
<gene>
    <name evidence="1" type="ORF">LLCLJKAH_00026</name>
</gene>
<reference evidence="1 2" key="1">
    <citation type="submission" date="2020-09" db="EMBL/GenBank/DDBJ databases">
        <authorList>
            <person name="Jameson E."/>
        </authorList>
    </citation>
    <scope>NUCLEOTIDE SEQUENCE [LARGE SCALE GENOMIC DNA]</scope>
</reference>
<organism evidence="1 2">
    <name type="scientific">Klebsiella phage vB_KvM-Eowyn</name>
    <dbReference type="NCBI Taxonomy" id="2762819"/>
    <lineage>
        <taxon>Viruses</taxon>
        <taxon>Duplodnaviria</taxon>
        <taxon>Heunggongvirae</taxon>
        <taxon>Uroviricota</taxon>
        <taxon>Caudoviricetes</taxon>
        <taxon>Chimalliviridae</taxon>
        <taxon>Eowynvirus</taxon>
        <taxon>Eowynvirus eowyn</taxon>
    </lineage>
</organism>
<keyword evidence="2" id="KW-1185">Reference proteome</keyword>
<accession>A0A7R8MMG3</accession>
<dbReference type="EMBL" id="LR881104">
    <property type="protein sequence ID" value="CAD5236015.1"/>
    <property type="molecule type" value="Genomic_DNA"/>
</dbReference>
<protein>
    <submittedName>
        <fullName evidence="1">Uncharacterized protein</fullName>
    </submittedName>
</protein>
<proteinExistence type="predicted"/>
<dbReference type="Proteomes" id="UP000596247">
    <property type="component" value="Chromosome"/>
</dbReference>
<name>A0A7R8MMG3_9CAUD</name>